<evidence type="ECO:0000259" key="1">
    <source>
        <dbReference type="Pfam" id="PF03184"/>
    </source>
</evidence>
<dbReference type="GO" id="GO:0003676">
    <property type="term" value="F:nucleic acid binding"/>
    <property type="evidence" value="ECO:0007669"/>
    <property type="project" value="InterPro"/>
</dbReference>
<name>A0A4Y2CLC3_ARAVE</name>
<feature type="domain" description="DDE-1" evidence="1">
    <location>
        <begin position="67"/>
        <end position="121"/>
    </location>
</feature>
<reference evidence="2 3" key="1">
    <citation type="journal article" date="2019" name="Sci. Rep.">
        <title>Orb-weaving spider Araneus ventricosus genome elucidates the spidroin gene catalogue.</title>
        <authorList>
            <person name="Kono N."/>
            <person name="Nakamura H."/>
            <person name="Ohtoshi R."/>
            <person name="Moran D.A.P."/>
            <person name="Shinohara A."/>
            <person name="Yoshida Y."/>
            <person name="Fujiwara M."/>
            <person name="Mori M."/>
            <person name="Tomita M."/>
            <person name="Arakawa K."/>
        </authorList>
    </citation>
    <scope>NUCLEOTIDE SEQUENCE [LARGE SCALE GENOMIC DNA]</scope>
</reference>
<keyword evidence="3" id="KW-1185">Reference proteome</keyword>
<dbReference type="OrthoDB" id="6928017at2759"/>
<dbReference type="EMBL" id="BGPR01086919">
    <property type="protein sequence ID" value="GBM05212.1"/>
    <property type="molecule type" value="Genomic_DNA"/>
</dbReference>
<dbReference type="Pfam" id="PF03184">
    <property type="entry name" value="DDE_1"/>
    <property type="match status" value="1"/>
</dbReference>
<dbReference type="InterPro" id="IPR004875">
    <property type="entry name" value="DDE_SF_endonuclease_dom"/>
</dbReference>
<evidence type="ECO:0000313" key="3">
    <source>
        <dbReference type="Proteomes" id="UP000499080"/>
    </source>
</evidence>
<protein>
    <recommendedName>
        <fullName evidence="1">DDE-1 domain-containing protein</fullName>
    </recommendedName>
</protein>
<dbReference type="Proteomes" id="UP000499080">
    <property type="component" value="Unassembled WGS sequence"/>
</dbReference>
<evidence type="ECO:0000313" key="2">
    <source>
        <dbReference type="EMBL" id="GBM05212.1"/>
    </source>
</evidence>
<accession>A0A4Y2CLC3</accession>
<gene>
    <name evidence="2" type="ORF">AVEN_15166_1</name>
</gene>
<organism evidence="2 3">
    <name type="scientific">Araneus ventricosus</name>
    <name type="common">Orbweaver spider</name>
    <name type="synonym">Epeira ventricosa</name>
    <dbReference type="NCBI Taxonomy" id="182803"/>
    <lineage>
        <taxon>Eukaryota</taxon>
        <taxon>Metazoa</taxon>
        <taxon>Ecdysozoa</taxon>
        <taxon>Arthropoda</taxon>
        <taxon>Chelicerata</taxon>
        <taxon>Arachnida</taxon>
        <taxon>Araneae</taxon>
        <taxon>Araneomorphae</taxon>
        <taxon>Entelegynae</taxon>
        <taxon>Araneoidea</taxon>
        <taxon>Araneidae</taxon>
        <taxon>Araneus</taxon>
    </lineage>
</organism>
<proteinExistence type="predicted"/>
<comment type="caution">
    <text evidence="2">The sequence shown here is derived from an EMBL/GenBank/DDBJ whole genome shotgun (WGS) entry which is preliminary data.</text>
</comment>
<dbReference type="AlphaFoldDB" id="A0A4Y2CLC3"/>
<sequence>MKEVLKKYAPEDIYNADETGLFLELLSDRTLEFKGENCCGEKKSKQRLAILLCANSTGTHKIQPKLFFPECTSILLPVDMALTKCFKGYYRRRLVNSILINIENKEEPFKAVNVKEAYDNIAGGKLRKNNS</sequence>